<organism evidence="1 2">
    <name type="scientific">Mytilus coruscus</name>
    <name type="common">Sea mussel</name>
    <dbReference type="NCBI Taxonomy" id="42192"/>
    <lineage>
        <taxon>Eukaryota</taxon>
        <taxon>Metazoa</taxon>
        <taxon>Spiralia</taxon>
        <taxon>Lophotrochozoa</taxon>
        <taxon>Mollusca</taxon>
        <taxon>Bivalvia</taxon>
        <taxon>Autobranchia</taxon>
        <taxon>Pteriomorphia</taxon>
        <taxon>Mytilida</taxon>
        <taxon>Mytiloidea</taxon>
        <taxon>Mytilidae</taxon>
        <taxon>Mytilinae</taxon>
        <taxon>Mytilus</taxon>
    </lineage>
</organism>
<dbReference type="Proteomes" id="UP000507470">
    <property type="component" value="Unassembled WGS sequence"/>
</dbReference>
<evidence type="ECO:0000313" key="2">
    <source>
        <dbReference type="Proteomes" id="UP000507470"/>
    </source>
</evidence>
<proteinExistence type="predicted"/>
<evidence type="ECO:0000313" key="1">
    <source>
        <dbReference type="EMBL" id="CAC5381578.1"/>
    </source>
</evidence>
<protein>
    <submittedName>
        <fullName evidence="1">Uncharacterized protein</fullName>
    </submittedName>
</protein>
<gene>
    <name evidence="1" type="ORF">MCOR_17430</name>
</gene>
<keyword evidence="2" id="KW-1185">Reference proteome</keyword>
<dbReference type="AlphaFoldDB" id="A0A6J8BCD1"/>
<dbReference type="OrthoDB" id="10441405at2759"/>
<accession>A0A6J8BCD1</accession>
<reference evidence="1 2" key="1">
    <citation type="submission" date="2020-06" db="EMBL/GenBank/DDBJ databases">
        <authorList>
            <person name="Li R."/>
            <person name="Bekaert M."/>
        </authorList>
    </citation>
    <scope>NUCLEOTIDE SEQUENCE [LARGE SCALE GENOMIC DNA]</scope>
    <source>
        <strain evidence="2">wild</strain>
    </source>
</reference>
<name>A0A6J8BCD1_MYTCO</name>
<dbReference type="EMBL" id="CACVKT020003071">
    <property type="protein sequence ID" value="CAC5381578.1"/>
    <property type="molecule type" value="Genomic_DNA"/>
</dbReference>
<sequence>MLKDSYDNVGDSDTTATFSYGDLERVYMQHFTANAEKHKTFNYLTSQDSEQHAEETTNDDKAGINRDFDAENRFLYDENSSRLPEQNRRAIDDRSFGSVQTYQPLESFDLGPHRDLDRNRSDYYTHTFNRNRETYQTYEYPRRYSPTDYRYRDEHLSRGNQYDRYSLEHSKQIHEQMPVSF</sequence>